<dbReference type="RefSeq" id="WP_189515228.1">
    <property type="nucleotide sequence ID" value="NZ_BMXG01000014.1"/>
</dbReference>
<dbReference type="AlphaFoldDB" id="A0A8J3DCG4"/>
<gene>
    <name evidence="1" type="ORF">GCM10007047_22800</name>
</gene>
<name>A0A8J3DCG4_9BACT</name>
<evidence type="ECO:0000313" key="2">
    <source>
        <dbReference type="Proteomes" id="UP000642829"/>
    </source>
</evidence>
<reference evidence="1" key="1">
    <citation type="journal article" date="2014" name="Int. J. Syst. Evol. Microbiol.">
        <title>Complete genome sequence of Corynebacterium casei LMG S-19264T (=DSM 44701T), isolated from a smear-ripened cheese.</title>
        <authorList>
            <consortium name="US DOE Joint Genome Institute (JGI-PGF)"/>
            <person name="Walter F."/>
            <person name="Albersmeier A."/>
            <person name="Kalinowski J."/>
            <person name="Ruckert C."/>
        </authorList>
    </citation>
    <scope>NUCLEOTIDE SEQUENCE</scope>
    <source>
        <strain evidence="1">KCTC 12870</strain>
    </source>
</reference>
<dbReference type="EMBL" id="BMXG01000014">
    <property type="protein sequence ID" value="GHC05351.1"/>
    <property type="molecule type" value="Genomic_DNA"/>
</dbReference>
<comment type="caution">
    <text evidence="1">The sequence shown here is derived from an EMBL/GenBank/DDBJ whole genome shotgun (WGS) entry which is preliminary data.</text>
</comment>
<evidence type="ECO:0000313" key="1">
    <source>
        <dbReference type="EMBL" id="GHC05351.1"/>
    </source>
</evidence>
<sequence>MNKRLVGYLQDNRDHIIEDWLTESELPAPVGAQAANGSVPVAFLESVFDRVLNRIKGKTCKCGGTGECAKLKLGDILGVTCACQTYRLRGHVCLELHEAGARAFMGIFSDTWDIQGEFNELDREASMKLIGEALDWIFSQEIFRCPQRTENEDCPFILN</sequence>
<reference evidence="1" key="2">
    <citation type="submission" date="2020-09" db="EMBL/GenBank/DDBJ databases">
        <authorList>
            <person name="Sun Q."/>
            <person name="Kim S."/>
        </authorList>
    </citation>
    <scope>NUCLEOTIDE SEQUENCE</scope>
    <source>
        <strain evidence="1">KCTC 12870</strain>
    </source>
</reference>
<proteinExistence type="predicted"/>
<protein>
    <submittedName>
        <fullName evidence="1">Uncharacterized protein</fullName>
    </submittedName>
</protein>
<organism evidence="1 2">
    <name type="scientific">Cerasicoccus arenae</name>
    <dbReference type="NCBI Taxonomy" id="424488"/>
    <lineage>
        <taxon>Bacteria</taxon>
        <taxon>Pseudomonadati</taxon>
        <taxon>Verrucomicrobiota</taxon>
        <taxon>Opitutia</taxon>
        <taxon>Puniceicoccales</taxon>
        <taxon>Cerasicoccaceae</taxon>
        <taxon>Cerasicoccus</taxon>
    </lineage>
</organism>
<keyword evidence="2" id="KW-1185">Reference proteome</keyword>
<dbReference type="Proteomes" id="UP000642829">
    <property type="component" value="Unassembled WGS sequence"/>
</dbReference>
<accession>A0A8J3DCG4</accession>